<protein>
    <submittedName>
        <fullName evidence="1">Uncharacterized protein</fullName>
    </submittedName>
</protein>
<evidence type="ECO:0000313" key="2">
    <source>
        <dbReference type="Proteomes" id="UP000265520"/>
    </source>
</evidence>
<feature type="non-terminal residue" evidence="1">
    <location>
        <position position="1"/>
    </location>
</feature>
<name>A0A392TIC0_9FABA</name>
<dbReference type="EMBL" id="LXQA010590272">
    <property type="protein sequence ID" value="MCI60909.1"/>
    <property type="molecule type" value="Genomic_DNA"/>
</dbReference>
<evidence type="ECO:0000313" key="1">
    <source>
        <dbReference type="EMBL" id="MCI60909.1"/>
    </source>
</evidence>
<accession>A0A392TIC0</accession>
<keyword evidence="2" id="KW-1185">Reference proteome</keyword>
<dbReference type="Proteomes" id="UP000265520">
    <property type="component" value="Unassembled WGS sequence"/>
</dbReference>
<feature type="non-terminal residue" evidence="1">
    <location>
        <position position="74"/>
    </location>
</feature>
<sequence>CTDTNLCVVCAEIDAALQGDTVDEVVDEAVYAAEVLDIPAVPSIPSIEQPPSLELKPLLENLKYAYLERNEKLP</sequence>
<dbReference type="AlphaFoldDB" id="A0A392TIC0"/>
<organism evidence="1 2">
    <name type="scientific">Trifolium medium</name>
    <dbReference type="NCBI Taxonomy" id="97028"/>
    <lineage>
        <taxon>Eukaryota</taxon>
        <taxon>Viridiplantae</taxon>
        <taxon>Streptophyta</taxon>
        <taxon>Embryophyta</taxon>
        <taxon>Tracheophyta</taxon>
        <taxon>Spermatophyta</taxon>
        <taxon>Magnoliopsida</taxon>
        <taxon>eudicotyledons</taxon>
        <taxon>Gunneridae</taxon>
        <taxon>Pentapetalae</taxon>
        <taxon>rosids</taxon>
        <taxon>fabids</taxon>
        <taxon>Fabales</taxon>
        <taxon>Fabaceae</taxon>
        <taxon>Papilionoideae</taxon>
        <taxon>50 kb inversion clade</taxon>
        <taxon>NPAAA clade</taxon>
        <taxon>Hologalegina</taxon>
        <taxon>IRL clade</taxon>
        <taxon>Trifolieae</taxon>
        <taxon>Trifolium</taxon>
    </lineage>
</organism>
<proteinExistence type="predicted"/>
<reference evidence="1 2" key="1">
    <citation type="journal article" date="2018" name="Front. Plant Sci.">
        <title>Red Clover (Trifolium pratense) and Zigzag Clover (T. medium) - A Picture of Genomic Similarities and Differences.</title>
        <authorList>
            <person name="Dluhosova J."/>
            <person name="Istvanek J."/>
            <person name="Nedelnik J."/>
            <person name="Repkova J."/>
        </authorList>
    </citation>
    <scope>NUCLEOTIDE SEQUENCE [LARGE SCALE GENOMIC DNA]</scope>
    <source>
        <strain evidence="2">cv. 10/8</strain>
        <tissue evidence="1">Leaf</tissue>
    </source>
</reference>
<comment type="caution">
    <text evidence="1">The sequence shown here is derived from an EMBL/GenBank/DDBJ whole genome shotgun (WGS) entry which is preliminary data.</text>
</comment>